<comment type="caution">
    <text evidence="2">The sequence shown here is derived from an EMBL/GenBank/DDBJ whole genome shotgun (WGS) entry which is preliminary data.</text>
</comment>
<keyword evidence="3" id="KW-1185">Reference proteome</keyword>
<dbReference type="EMBL" id="JAUSTZ010000004">
    <property type="protein sequence ID" value="MDQ0226225.1"/>
    <property type="molecule type" value="Genomic_DNA"/>
</dbReference>
<feature type="transmembrane region" description="Helical" evidence="1">
    <location>
        <begin position="140"/>
        <end position="158"/>
    </location>
</feature>
<evidence type="ECO:0000313" key="3">
    <source>
        <dbReference type="Proteomes" id="UP001232245"/>
    </source>
</evidence>
<name>A0ABT9Z1W4_9BACI</name>
<reference evidence="2 3" key="1">
    <citation type="submission" date="2023-07" db="EMBL/GenBank/DDBJ databases">
        <title>Genomic Encyclopedia of Type Strains, Phase IV (KMG-IV): sequencing the most valuable type-strain genomes for metagenomic binning, comparative biology and taxonomic classification.</title>
        <authorList>
            <person name="Goeker M."/>
        </authorList>
    </citation>
    <scope>NUCLEOTIDE SEQUENCE [LARGE SCALE GENOMIC DNA]</scope>
    <source>
        <strain evidence="2 3">DSM 17723</strain>
    </source>
</reference>
<evidence type="ECO:0008006" key="4">
    <source>
        <dbReference type="Google" id="ProtNLM"/>
    </source>
</evidence>
<dbReference type="Proteomes" id="UP001232245">
    <property type="component" value="Unassembled WGS sequence"/>
</dbReference>
<accession>A0ABT9Z1W4</accession>
<protein>
    <recommendedName>
        <fullName evidence="4">DUF4306 domain-containing protein</fullName>
    </recommendedName>
</protein>
<organism evidence="2 3">
    <name type="scientific">Metabacillus niabensis</name>
    <dbReference type="NCBI Taxonomy" id="324854"/>
    <lineage>
        <taxon>Bacteria</taxon>
        <taxon>Bacillati</taxon>
        <taxon>Bacillota</taxon>
        <taxon>Bacilli</taxon>
        <taxon>Bacillales</taxon>
        <taxon>Bacillaceae</taxon>
        <taxon>Metabacillus</taxon>
    </lineage>
</organism>
<evidence type="ECO:0000256" key="1">
    <source>
        <dbReference type="SAM" id="Phobius"/>
    </source>
</evidence>
<keyword evidence="1" id="KW-1133">Transmembrane helix</keyword>
<gene>
    <name evidence="2" type="ORF">J2S02_002570</name>
</gene>
<sequence length="177" mass="20305">MKFMRRMILLLVVLSIIYGMSLADYKVTTQTDDSFKVIWKEYSVKDKSEFVMKDQLNFFDGLNNSVAILGKSIIDYPMDGWTFFNKSKEFLSNLELPVWANTILEALFFILCYIAAAVVMIISIPVLLYKLSFFEADPSYHLGICAVILGLFIFTKFTESKGSKRPKPQPKPQQVKV</sequence>
<feature type="transmembrane region" description="Helical" evidence="1">
    <location>
        <begin position="106"/>
        <end position="128"/>
    </location>
</feature>
<proteinExistence type="predicted"/>
<evidence type="ECO:0000313" key="2">
    <source>
        <dbReference type="EMBL" id="MDQ0226225.1"/>
    </source>
</evidence>
<keyword evidence="1" id="KW-0472">Membrane</keyword>
<dbReference type="RefSeq" id="WP_095300192.1">
    <property type="nucleotide sequence ID" value="NZ_CADEPK010000134.1"/>
</dbReference>
<keyword evidence="1" id="KW-0812">Transmembrane</keyword>